<reference evidence="1" key="1">
    <citation type="submission" date="2023-04" db="EMBL/GenBank/DDBJ databases">
        <title>A chromosome-level genome assembly of the parasitoid wasp Eretmocerus hayati.</title>
        <authorList>
            <person name="Zhong Y."/>
            <person name="Liu S."/>
            <person name="Liu Y."/>
        </authorList>
    </citation>
    <scope>NUCLEOTIDE SEQUENCE</scope>
    <source>
        <strain evidence="1">ZJU_SS_LIU_2023</strain>
    </source>
</reference>
<dbReference type="Proteomes" id="UP001239111">
    <property type="component" value="Chromosome 1"/>
</dbReference>
<name>A0ACC2PLS8_9HYME</name>
<protein>
    <submittedName>
        <fullName evidence="1">Uncharacterized protein</fullName>
    </submittedName>
</protein>
<sequence>MRKSKCSEGKGKPHDMPNTSGFPIHLQIGEPCDCFEEGDTWMDVMDPERMARRAAERGSYIVTSWGHRVGDSFVNTEGPSFGTPPDWWDEFQRGKAADDAAREKAEAAREAADWAKRHPKAKAAAWAPAAPLDPVGEDMSAVVFDALFKTLEDGSSAAFRTLVKRNNAKMARSTDGLTCLHLAVLKRDRQLVAFAVENGADLEARDHRKRTPLLQALAESRYLDGPHNVAEIVDALVELGADVNVVDENKNSCLHLSITNTSCGFETPQLLIRKGARPLERNSEGATPCKLAVVQRGSGYSERLIKLIKNKCNLVDPQALVAAAEIGQMYLIKVILDLAQIANTKSGLAKSVLYTTICNRKNYDGNASWLNTLRILLSNGADPIEEESEYSPILGIARYGNKDSFKLIMSYCADVKHKVPSKDLVILAARENADPKMLKFLENYFSRA</sequence>
<evidence type="ECO:0000313" key="2">
    <source>
        <dbReference type="Proteomes" id="UP001239111"/>
    </source>
</evidence>
<comment type="caution">
    <text evidence="1">The sequence shown here is derived from an EMBL/GenBank/DDBJ whole genome shotgun (WGS) entry which is preliminary data.</text>
</comment>
<accession>A0ACC2PLS8</accession>
<proteinExistence type="predicted"/>
<gene>
    <name evidence="1" type="ORF">QAD02_020190</name>
</gene>
<dbReference type="EMBL" id="CM056741">
    <property type="protein sequence ID" value="KAJ8684398.1"/>
    <property type="molecule type" value="Genomic_DNA"/>
</dbReference>
<keyword evidence="2" id="KW-1185">Reference proteome</keyword>
<evidence type="ECO:0000313" key="1">
    <source>
        <dbReference type="EMBL" id="KAJ8684398.1"/>
    </source>
</evidence>
<organism evidence="1 2">
    <name type="scientific">Eretmocerus hayati</name>
    <dbReference type="NCBI Taxonomy" id="131215"/>
    <lineage>
        <taxon>Eukaryota</taxon>
        <taxon>Metazoa</taxon>
        <taxon>Ecdysozoa</taxon>
        <taxon>Arthropoda</taxon>
        <taxon>Hexapoda</taxon>
        <taxon>Insecta</taxon>
        <taxon>Pterygota</taxon>
        <taxon>Neoptera</taxon>
        <taxon>Endopterygota</taxon>
        <taxon>Hymenoptera</taxon>
        <taxon>Apocrita</taxon>
        <taxon>Proctotrupomorpha</taxon>
        <taxon>Chalcidoidea</taxon>
        <taxon>Aphelinidae</taxon>
        <taxon>Aphelininae</taxon>
        <taxon>Eretmocerus</taxon>
    </lineage>
</organism>